<dbReference type="AlphaFoldDB" id="A0A8H9I8D3"/>
<evidence type="ECO:0000256" key="1">
    <source>
        <dbReference type="SAM" id="SignalP"/>
    </source>
</evidence>
<feature type="chain" id="PRO_5034890220" evidence="1">
    <location>
        <begin position="25"/>
        <end position="148"/>
    </location>
</feature>
<protein>
    <submittedName>
        <fullName evidence="2">Uncharacterized protein</fullName>
    </submittedName>
</protein>
<keyword evidence="1" id="KW-0732">Signal</keyword>
<reference evidence="3" key="1">
    <citation type="journal article" date="2019" name="Int. J. Syst. Evol. Microbiol.">
        <title>The Global Catalogue of Microorganisms (GCM) 10K type strain sequencing project: providing services to taxonomists for standard genome sequencing and annotation.</title>
        <authorList>
            <consortium name="The Broad Institute Genomics Platform"/>
            <consortium name="The Broad Institute Genome Sequencing Center for Infectious Disease"/>
            <person name="Wu L."/>
            <person name="Ma J."/>
        </authorList>
    </citation>
    <scope>NUCLEOTIDE SEQUENCE [LARGE SCALE GENOMIC DNA]</scope>
    <source>
        <strain evidence="3">KCTC 22154</strain>
    </source>
</reference>
<name>A0A8H9I8D3_9GAMM</name>
<keyword evidence="3" id="KW-1185">Reference proteome</keyword>
<organism evidence="2 3">
    <name type="scientific">Vreelandella hamiltonii</name>
    <dbReference type="NCBI Taxonomy" id="502829"/>
    <lineage>
        <taxon>Bacteria</taxon>
        <taxon>Pseudomonadati</taxon>
        <taxon>Pseudomonadota</taxon>
        <taxon>Gammaproteobacteria</taxon>
        <taxon>Oceanospirillales</taxon>
        <taxon>Halomonadaceae</taxon>
        <taxon>Vreelandella</taxon>
    </lineage>
</organism>
<dbReference type="Proteomes" id="UP000623776">
    <property type="component" value="Unassembled WGS sequence"/>
</dbReference>
<evidence type="ECO:0000313" key="3">
    <source>
        <dbReference type="Proteomes" id="UP000623776"/>
    </source>
</evidence>
<gene>
    <name evidence="2" type="ORF">GCM10007157_35720</name>
</gene>
<dbReference type="EMBL" id="BMXN01000045">
    <property type="protein sequence ID" value="GGW42322.1"/>
    <property type="molecule type" value="Genomic_DNA"/>
</dbReference>
<sequence length="148" mass="15705">MQTSKTFVAGLVLIGSLAASTAYAGPPVTVTFKNEASEDATYTIVNANESSTYANASPKPDATVNGGGSDIYMVQSLISPDANYATVRYRIGSKECRFDTSYVKIPMGGVMIPQWNENANGSGGAICTANITSTNLTTHEWSVDFIMR</sequence>
<evidence type="ECO:0000313" key="2">
    <source>
        <dbReference type="EMBL" id="GGW42322.1"/>
    </source>
</evidence>
<comment type="caution">
    <text evidence="2">The sequence shown here is derived from an EMBL/GenBank/DDBJ whole genome shotgun (WGS) entry which is preliminary data.</text>
</comment>
<feature type="signal peptide" evidence="1">
    <location>
        <begin position="1"/>
        <end position="24"/>
    </location>
</feature>
<proteinExistence type="predicted"/>
<accession>A0A8H9I8D3</accession>
<dbReference type="RefSeq" id="WP_189464298.1">
    <property type="nucleotide sequence ID" value="NZ_BMXN01000045.1"/>
</dbReference>